<dbReference type="InterPro" id="IPR023828">
    <property type="entry name" value="Peptidase_S8_Ser-AS"/>
</dbReference>
<comment type="similarity">
    <text evidence="4">Belongs to the peptidase S8 family.</text>
</comment>
<dbReference type="InterPro" id="IPR022398">
    <property type="entry name" value="Peptidase_S8_His-AS"/>
</dbReference>
<keyword evidence="7" id="KW-1185">Reference proteome</keyword>
<accession>A0A918XPX8</accession>
<evidence type="ECO:0000313" key="7">
    <source>
        <dbReference type="Proteomes" id="UP000630353"/>
    </source>
</evidence>
<dbReference type="GO" id="GO:0005737">
    <property type="term" value="C:cytoplasm"/>
    <property type="evidence" value="ECO:0007669"/>
    <property type="project" value="UniProtKB-ARBA"/>
</dbReference>
<comment type="caution">
    <text evidence="6">The sequence shown here is derived from an EMBL/GenBank/DDBJ whole genome shotgun (WGS) entry which is preliminary data.</text>
</comment>
<dbReference type="GO" id="GO:0005509">
    <property type="term" value="F:calcium ion binding"/>
    <property type="evidence" value="ECO:0007669"/>
    <property type="project" value="InterPro"/>
</dbReference>
<feature type="active site" description="Charge relay system" evidence="4">
    <location>
        <position position="88"/>
    </location>
</feature>
<gene>
    <name evidence="6" type="ORF">GCM10017083_06600</name>
</gene>
<dbReference type="InterPro" id="IPR011049">
    <property type="entry name" value="Serralysin-like_metalloprot_C"/>
</dbReference>
<proteinExistence type="inferred from homology"/>
<dbReference type="InterPro" id="IPR001343">
    <property type="entry name" value="Hemolysn_Ca-bd"/>
</dbReference>
<keyword evidence="2 4" id="KW-0378">Hydrolase</keyword>
<feature type="active site" description="Charge relay system" evidence="4">
    <location>
        <position position="50"/>
    </location>
</feature>
<reference evidence="6" key="1">
    <citation type="journal article" date="2014" name="Int. J. Syst. Evol. Microbiol.">
        <title>Complete genome sequence of Corynebacterium casei LMG S-19264T (=DSM 44701T), isolated from a smear-ripened cheese.</title>
        <authorList>
            <consortium name="US DOE Joint Genome Institute (JGI-PGF)"/>
            <person name="Walter F."/>
            <person name="Albersmeier A."/>
            <person name="Kalinowski J."/>
            <person name="Ruckert C."/>
        </authorList>
    </citation>
    <scope>NUCLEOTIDE SEQUENCE</scope>
    <source>
        <strain evidence="6">KCTC 42651</strain>
    </source>
</reference>
<protein>
    <recommendedName>
        <fullName evidence="5">P/Homo B domain-containing protein</fullName>
    </recommendedName>
</protein>
<evidence type="ECO:0000256" key="1">
    <source>
        <dbReference type="ARBA" id="ARBA00022670"/>
    </source>
</evidence>
<dbReference type="InterPro" id="IPR008979">
    <property type="entry name" value="Galactose-bd-like_sf"/>
</dbReference>
<dbReference type="GO" id="GO:0004252">
    <property type="term" value="F:serine-type endopeptidase activity"/>
    <property type="evidence" value="ECO:0007669"/>
    <property type="project" value="UniProtKB-UniRule"/>
</dbReference>
<dbReference type="GO" id="GO:0012505">
    <property type="term" value="C:endomembrane system"/>
    <property type="evidence" value="ECO:0007669"/>
    <property type="project" value="UniProtKB-ARBA"/>
</dbReference>
<dbReference type="PANTHER" id="PTHR42884">
    <property type="entry name" value="PROPROTEIN CONVERTASE SUBTILISIN/KEXIN-RELATED"/>
    <property type="match status" value="1"/>
</dbReference>
<dbReference type="PRINTS" id="PR00723">
    <property type="entry name" value="SUBTILISIN"/>
</dbReference>
<dbReference type="SUPFAM" id="SSF52743">
    <property type="entry name" value="Subtilisin-like"/>
    <property type="match status" value="1"/>
</dbReference>
<dbReference type="SUPFAM" id="SSF49785">
    <property type="entry name" value="Galactose-binding domain-like"/>
    <property type="match status" value="1"/>
</dbReference>
<keyword evidence="1 4" id="KW-0645">Protease</keyword>
<dbReference type="EMBL" id="BMZS01000002">
    <property type="protein sequence ID" value="GHD42050.1"/>
    <property type="molecule type" value="Genomic_DNA"/>
</dbReference>
<dbReference type="Pfam" id="PF01483">
    <property type="entry name" value="P_proprotein"/>
    <property type="match status" value="1"/>
</dbReference>
<dbReference type="Proteomes" id="UP000630353">
    <property type="component" value="Unassembled WGS sequence"/>
</dbReference>
<dbReference type="GO" id="GO:0016020">
    <property type="term" value="C:membrane"/>
    <property type="evidence" value="ECO:0007669"/>
    <property type="project" value="TreeGrafter"/>
</dbReference>
<dbReference type="PROSITE" id="PS51829">
    <property type="entry name" value="P_HOMO_B"/>
    <property type="match status" value="1"/>
</dbReference>
<dbReference type="RefSeq" id="WP_189987514.1">
    <property type="nucleotide sequence ID" value="NZ_BMZS01000002.1"/>
</dbReference>
<dbReference type="Pfam" id="PF00082">
    <property type="entry name" value="Peptidase_S8"/>
    <property type="match status" value="1"/>
</dbReference>
<evidence type="ECO:0000259" key="5">
    <source>
        <dbReference type="PROSITE" id="PS51829"/>
    </source>
</evidence>
<evidence type="ECO:0000313" key="6">
    <source>
        <dbReference type="EMBL" id="GHD42050.1"/>
    </source>
</evidence>
<sequence>MTFTPSDPLFGDQWYLRNTGQSGGTAGMDIRVDGAWTDYTGDGVRVVVVDDGAFHQHQDLAGNYDASVDYNFVTNVDDGMAVAGEYSHGTQVAGFIASTQDTAGIVGVAFDATFTAYRVTDDGGDFIGLDEGFPATGAFDISNNSYGNEIFSQDAVLLAGAEDTATFGRDGLGTVHVFAAGNERYETILSTYGGLQNSPYQMNVAATDDDGRIAAFSTPGANVFLAAPGTGVLGLDGLDSFGYDLTKGTSFSAPIVSGVSALVLEANPELGYRDVFEILGYSAYDTGGAPLTAEDIYQDAFGSSTIPDDFSDEVTDAFERAADLVTSYPWTTVTNGAVDWNGGGLTVSHDFGLGQVDARAATRLAETWNADAHTAANLTVLDSTVDSPQAIPDGDPAGIGQTVTVTQDIRVESAVVQVTLPHGDIGDLRIELVSPRGTTSYLVYNPDYDIYGILGRGPLPDELLANGTFLASGDTADLMTTQVYGESSLGDWTLRVADTATGTTGTLESWTLSLYGGEQTADDRYVYTDQYGELSADETSRAVLTDTDGGIDTLNASAVSGDVAIDLTAGGTIDGAAVAIADGTAIENLYTGDGNDTLTGSAAANHLIGGRGDDRLSGAAGDDTIDGGRALDVAIFSGDSGGYVLTANADGTVLLTGADGSDTLENVEVLGFDDGYTAVAVPSELSDIGFDAALYLAMSPDLAAAGYTVDTAYAHYLAFGADEGRAANAFFDSAGYLADNPDVAASGVNPLQHYAEFGWQEGRDPSAFFDTDLYLALNPDVAAAGVNPLDHFLRAGIAEGRMAQAAADWVGA</sequence>
<evidence type="ECO:0000256" key="3">
    <source>
        <dbReference type="ARBA" id="ARBA00022825"/>
    </source>
</evidence>
<dbReference type="InterPro" id="IPR015500">
    <property type="entry name" value="Peptidase_S8_subtilisin-rel"/>
</dbReference>
<dbReference type="PANTHER" id="PTHR42884:SF14">
    <property type="entry name" value="NEUROENDOCRINE CONVERTASE 1"/>
    <property type="match status" value="1"/>
</dbReference>
<evidence type="ECO:0000256" key="4">
    <source>
        <dbReference type="PROSITE-ProRule" id="PRU01240"/>
    </source>
</evidence>
<dbReference type="GO" id="GO:0016485">
    <property type="term" value="P:protein processing"/>
    <property type="evidence" value="ECO:0007669"/>
    <property type="project" value="TreeGrafter"/>
</dbReference>
<dbReference type="Gene3D" id="2.150.10.10">
    <property type="entry name" value="Serralysin-like metalloprotease, C-terminal"/>
    <property type="match status" value="1"/>
</dbReference>
<dbReference type="PROSITE" id="PS51892">
    <property type="entry name" value="SUBTILASE"/>
    <property type="match status" value="1"/>
</dbReference>
<dbReference type="InterPro" id="IPR018511">
    <property type="entry name" value="Hemolysin-typ_Ca-bd_CS"/>
</dbReference>
<evidence type="ECO:0000256" key="2">
    <source>
        <dbReference type="ARBA" id="ARBA00022801"/>
    </source>
</evidence>
<dbReference type="InterPro" id="IPR002884">
    <property type="entry name" value="P_dom"/>
</dbReference>
<organism evidence="6 7">
    <name type="scientific">Thalassobaculum fulvum</name>
    <dbReference type="NCBI Taxonomy" id="1633335"/>
    <lineage>
        <taxon>Bacteria</taxon>
        <taxon>Pseudomonadati</taxon>
        <taxon>Pseudomonadota</taxon>
        <taxon>Alphaproteobacteria</taxon>
        <taxon>Rhodospirillales</taxon>
        <taxon>Thalassobaculaceae</taxon>
        <taxon>Thalassobaculum</taxon>
    </lineage>
</organism>
<keyword evidence="3 4" id="KW-0720">Serine protease</keyword>
<dbReference type="AlphaFoldDB" id="A0A918XPX8"/>
<dbReference type="PROSITE" id="PS00138">
    <property type="entry name" value="SUBTILASE_SER"/>
    <property type="match status" value="1"/>
</dbReference>
<dbReference type="Gene3D" id="2.60.120.260">
    <property type="entry name" value="Galactose-binding domain-like"/>
    <property type="match status" value="1"/>
</dbReference>
<dbReference type="PROSITE" id="PS00137">
    <property type="entry name" value="SUBTILASE_HIS"/>
    <property type="match status" value="1"/>
</dbReference>
<dbReference type="Pfam" id="PF00353">
    <property type="entry name" value="HemolysinCabind"/>
    <property type="match status" value="1"/>
</dbReference>
<feature type="domain" description="P/Homo B" evidence="5">
    <location>
        <begin position="374"/>
        <end position="520"/>
    </location>
</feature>
<reference evidence="6" key="2">
    <citation type="submission" date="2020-09" db="EMBL/GenBank/DDBJ databases">
        <authorList>
            <person name="Sun Q."/>
            <person name="Kim S."/>
        </authorList>
    </citation>
    <scope>NUCLEOTIDE SEQUENCE</scope>
    <source>
        <strain evidence="6">KCTC 42651</strain>
    </source>
</reference>
<dbReference type="PROSITE" id="PS00330">
    <property type="entry name" value="HEMOLYSIN_CALCIUM"/>
    <property type="match status" value="1"/>
</dbReference>
<dbReference type="InterPro" id="IPR036852">
    <property type="entry name" value="Peptidase_S8/S53_dom_sf"/>
</dbReference>
<dbReference type="SUPFAM" id="SSF51120">
    <property type="entry name" value="beta-Roll"/>
    <property type="match status" value="1"/>
</dbReference>
<dbReference type="InterPro" id="IPR000209">
    <property type="entry name" value="Peptidase_S8/S53_dom"/>
</dbReference>
<feature type="active site" description="Charge relay system" evidence="4">
    <location>
        <position position="250"/>
    </location>
</feature>
<name>A0A918XPX8_9PROT</name>
<dbReference type="Gene3D" id="3.40.50.200">
    <property type="entry name" value="Peptidase S8/S53 domain"/>
    <property type="match status" value="1"/>
</dbReference>